<keyword evidence="4" id="KW-1003">Cell membrane</keyword>
<evidence type="ECO:0000313" key="10">
    <source>
        <dbReference type="Proteomes" id="UP000006457"/>
    </source>
</evidence>
<evidence type="ECO:0000313" key="9">
    <source>
        <dbReference type="EMBL" id="EIJ71505.1"/>
    </source>
</evidence>
<feature type="transmembrane region" description="Helical" evidence="8">
    <location>
        <begin position="108"/>
        <end position="126"/>
    </location>
</feature>
<evidence type="ECO:0000256" key="4">
    <source>
        <dbReference type="ARBA" id="ARBA00022475"/>
    </source>
</evidence>
<keyword evidence="6 8" id="KW-1133">Transmembrane helix</keyword>
<dbReference type="GO" id="GO:0005886">
    <property type="term" value="C:plasma membrane"/>
    <property type="evidence" value="ECO:0007669"/>
    <property type="project" value="UniProtKB-SubCell"/>
</dbReference>
<keyword evidence="10" id="KW-1185">Reference proteome</keyword>
<feature type="transmembrane region" description="Helical" evidence="8">
    <location>
        <begin position="259"/>
        <end position="281"/>
    </location>
</feature>
<feature type="transmembrane region" description="Helical" evidence="8">
    <location>
        <begin position="203"/>
        <end position="225"/>
    </location>
</feature>
<evidence type="ECO:0000256" key="1">
    <source>
        <dbReference type="ARBA" id="ARBA00004651"/>
    </source>
</evidence>
<name>I3DIG2_9PAST</name>
<feature type="transmembrane region" description="Helical" evidence="8">
    <location>
        <begin position="132"/>
        <end position="153"/>
    </location>
</feature>
<dbReference type="AlphaFoldDB" id="I3DIG2"/>
<feature type="transmembrane region" description="Helical" evidence="8">
    <location>
        <begin position="6"/>
        <end position="25"/>
    </location>
</feature>
<evidence type="ECO:0000256" key="5">
    <source>
        <dbReference type="ARBA" id="ARBA00022692"/>
    </source>
</evidence>
<dbReference type="eggNOG" id="COG0679">
    <property type="taxonomic scope" value="Bacteria"/>
</dbReference>
<dbReference type="InterPro" id="IPR004776">
    <property type="entry name" value="Mem_transp_PIN-like"/>
</dbReference>
<dbReference type="PANTHER" id="PTHR36838">
    <property type="entry name" value="AUXIN EFFLUX CARRIER FAMILY PROTEIN"/>
    <property type="match status" value="1"/>
</dbReference>
<proteinExistence type="inferred from homology"/>
<feature type="transmembrane region" description="Helical" evidence="8">
    <location>
        <begin position="174"/>
        <end position="191"/>
    </location>
</feature>
<dbReference type="InterPro" id="IPR038770">
    <property type="entry name" value="Na+/solute_symporter_sf"/>
</dbReference>
<protein>
    <submittedName>
        <fullName evidence="9">Transporter, auxin efflux carrier domain protein</fullName>
    </submittedName>
</protein>
<dbReference type="RefSeq" id="WP_005759070.1">
    <property type="nucleotide sequence ID" value="NZ_AJSX01000007.1"/>
</dbReference>
<evidence type="ECO:0000256" key="2">
    <source>
        <dbReference type="ARBA" id="ARBA00010145"/>
    </source>
</evidence>
<dbReference type="GO" id="GO:0055085">
    <property type="term" value="P:transmembrane transport"/>
    <property type="evidence" value="ECO:0007669"/>
    <property type="project" value="InterPro"/>
</dbReference>
<comment type="similarity">
    <text evidence="2">Belongs to the auxin efflux carrier (TC 2.A.69) family.</text>
</comment>
<keyword evidence="3" id="KW-0813">Transport</keyword>
<sequence length="319" mass="34150">MKTDFLSSLLFSISVTLPTILLLALGMYLRNKKMIDDKFCEQATKVVFNVTLPVLLFFSVYGKNIDYHSQLKILSVGIIGTTLLFILAEIFAAKFIIEKRERGIFVQAIYRGNNGILGLAFCIAAFGESATAPASIYSAAVIFLYNILAVITLTRSLATGKVSIPLILKGIIKNPLIIGIVLALIVNSMSLELPKPFLSTGHYLANVTLPLALICAGATINFSVFSNKTSQVVLLGSLGRLFITPIFMVIVAKCFGLDGMLLGVVALMNTTPVASAMYAMVRGMGGNATIAANIIGITTVGSMITTSLIILVLSQIGWI</sequence>
<feature type="transmembrane region" description="Helical" evidence="8">
    <location>
        <begin position="74"/>
        <end position="96"/>
    </location>
</feature>
<dbReference type="PATRIC" id="fig|1095749.3.peg.237"/>
<reference evidence="9 10" key="1">
    <citation type="submission" date="2012-03" db="EMBL/GenBank/DDBJ databases">
        <authorList>
            <person name="Harkins D.M."/>
            <person name="Madupu R."/>
            <person name="Durkin A.S."/>
            <person name="Torralba M."/>
            <person name="Methe B."/>
            <person name="Sutton G.G."/>
            <person name="Nelson K.E."/>
        </authorList>
    </citation>
    <scope>NUCLEOTIDE SEQUENCE [LARGE SCALE GENOMIC DNA]</scope>
    <source>
        <strain evidence="9 10">CCUG 2042</strain>
    </source>
</reference>
<keyword evidence="5 8" id="KW-0812">Transmembrane</keyword>
<feature type="transmembrane region" description="Helical" evidence="8">
    <location>
        <begin position="232"/>
        <end position="253"/>
    </location>
</feature>
<keyword evidence="7 8" id="KW-0472">Membrane</keyword>
<dbReference type="Proteomes" id="UP000006457">
    <property type="component" value="Unassembled WGS sequence"/>
</dbReference>
<dbReference type="PANTHER" id="PTHR36838:SF4">
    <property type="entry name" value="AUXIN EFFLUX CARRIER FAMILY PROTEIN"/>
    <property type="match status" value="1"/>
</dbReference>
<evidence type="ECO:0000256" key="6">
    <source>
        <dbReference type="ARBA" id="ARBA00022989"/>
    </source>
</evidence>
<evidence type="ECO:0000256" key="7">
    <source>
        <dbReference type="ARBA" id="ARBA00023136"/>
    </source>
</evidence>
<accession>I3DIG2</accession>
<feature type="transmembrane region" description="Helical" evidence="8">
    <location>
        <begin position="46"/>
        <end position="62"/>
    </location>
</feature>
<feature type="transmembrane region" description="Helical" evidence="8">
    <location>
        <begin position="293"/>
        <end position="318"/>
    </location>
</feature>
<comment type="subcellular location">
    <subcellularLocation>
        <location evidence="1">Cell membrane</location>
        <topology evidence="1">Multi-pass membrane protein</topology>
    </subcellularLocation>
</comment>
<evidence type="ECO:0000256" key="3">
    <source>
        <dbReference type="ARBA" id="ARBA00022448"/>
    </source>
</evidence>
<organism evidence="9 10">
    <name type="scientific">Pasteurella bettyae CCUG 2042</name>
    <dbReference type="NCBI Taxonomy" id="1095749"/>
    <lineage>
        <taxon>Bacteria</taxon>
        <taxon>Pseudomonadati</taxon>
        <taxon>Pseudomonadota</taxon>
        <taxon>Gammaproteobacteria</taxon>
        <taxon>Pasteurellales</taxon>
        <taxon>Pasteurellaceae</taxon>
        <taxon>Pasteurella</taxon>
    </lineage>
</organism>
<comment type="caution">
    <text evidence="9">The sequence shown here is derived from an EMBL/GenBank/DDBJ whole genome shotgun (WGS) entry which is preliminary data.</text>
</comment>
<dbReference type="OrthoDB" id="9786439at2"/>
<evidence type="ECO:0000256" key="8">
    <source>
        <dbReference type="SAM" id="Phobius"/>
    </source>
</evidence>
<dbReference type="Pfam" id="PF03547">
    <property type="entry name" value="Mem_trans"/>
    <property type="match status" value="2"/>
</dbReference>
<dbReference type="Gene3D" id="1.20.1530.20">
    <property type="match status" value="1"/>
</dbReference>
<dbReference type="EMBL" id="AJSX01000007">
    <property type="protein sequence ID" value="EIJ71505.1"/>
    <property type="molecule type" value="Genomic_DNA"/>
</dbReference>
<gene>
    <name evidence="9" type="ORF">HMPREF1052_0001</name>
</gene>